<dbReference type="PANTHER" id="PTHR30469">
    <property type="entry name" value="MULTIDRUG RESISTANCE PROTEIN MDTA"/>
    <property type="match status" value="1"/>
</dbReference>
<dbReference type="InterPro" id="IPR058625">
    <property type="entry name" value="MdtA-like_BSH"/>
</dbReference>
<evidence type="ECO:0000259" key="4">
    <source>
        <dbReference type="Pfam" id="PF25917"/>
    </source>
</evidence>
<dbReference type="Proteomes" id="UP000293874">
    <property type="component" value="Unassembled WGS sequence"/>
</dbReference>
<comment type="caution">
    <text evidence="6">The sequence shown here is derived from an EMBL/GenBank/DDBJ whole genome shotgun (WGS) entry which is preliminary data.</text>
</comment>
<feature type="domain" description="YknX-like beta-barrel" evidence="5">
    <location>
        <begin position="208"/>
        <end position="283"/>
    </location>
</feature>
<evidence type="ECO:0000256" key="2">
    <source>
        <dbReference type="SAM" id="MobiDB-lite"/>
    </source>
</evidence>
<dbReference type="PANTHER" id="PTHR30469:SF33">
    <property type="entry name" value="SLR1207 PROTEIN"/>
    <property type="match status" value="1"/>
</dbReference>
<dbReference type="Pfam" id="PF25990">
    <property type="entry name" value="Beta-barrel_YknX"/>
    <property type="match status" value="1"/>
</dbReference>
<keyword evidence="7" id="KW-1185">Reference proteome</keyword>
<protein>
    <submittedName>
        <fullName evidence="6">HlyD family secretion protein</fullName>
    </submittedName>
</protein>
<dbReference type="Gene3D" id="2.40.50.100">
    <property type="match status" value="1"/>
</dbReference>
<reference evidence="6 7" key="1">
    <citation type="submission" date="2019-02" db="EMBL/GenBank/DDBJ databases">
        <title>Genomic Encyclopedia of Type Strains, Phase IV (KMG-IV): sequencing the most valuable type-strain genomes for metagenomic binning, comparative biology and taxonomic classification.</title>
        <authorList>
            <person name="Goeker M."/>
        </authorList>
    </citation>
    <scope>NUCLEOTIDE SEQUENCE [LARGE SCALE GENOMIC DNA]</scope>
    <source>
        <strain evidence="6 7">DSM 18116</strain>
    </source>
</reference>
<dbReference type="Pfam" id="PF25876">
    <property type="entry name" value="HH_MFP_RND"/>
    <property type="match status" value="1"/>
</dbReference>
<organism evidence="6 7">
    <name type="scientific">Pseudobacter ginsenosidimutans</name>
    <dbReference type="NCBI Taxonomy" id="661488"/>
    <lineage>
        <taxon>Bacteria</taxon>
        <taxon>Pseudomonadati</taxon>
        <taxon>Bacteroidota</taxon>
        <taxon>Chitinophagia</taxon>
        <taxon>Chitinophagales</taxon>
        <taxon>Chitinophagaceae</taxon>
        <taxon>Pseudobacter</taxon>
    </lineage>
</organism>
<feature type="domain" description="Multidrug resistance protein MdtA-like alpha-helical hairpin" evidence="3">
    <location>
        <begin position="99"/>
        <end position="166"/>
    </location>
</feature>
<feature type="compositionally biased region" description="Basic and acidic residues" evidence="2">
    <location>
        <begin position="325"/>
        <end position="345"/>
    </location>
</feature>
<dbReference type="AlphaFoldDB" id="A0A4Q7MPT0"/>
<dbReference type="Gene3D" id="1.10.287.470">
    <property type="entry name" value="Helix hairpin bin"/>
    <property type="match status" value="1"/>
</dbReference>
<dbReference type="NCBIfam" id="TIGR01730">
    <property type="entry name" value="RND_mfp"/>
    <property type="match status" value="1"/>
</dbReference>
<dbReference type="Gene3D" id="2.40.30.170">
    <property type="match status" value="1"/>
</dbReference>
<feature type="domain" description="Multidrug resistance protein MdtA-like barrel-sandwich hybrid" evidence="4">
    <location>
        <begin position="59"/>
        <end position="196"/>
    </location>
</feature>
<dbReference type="EMBL" id="SGXA01000002">
    <property type="protein sequence ID" value="RZS70696.1"/>
    <property type="molecule type" value="Genomic_DNA"/>
</dbReference>
<dbReference type="Pfam" id="PF25917">
    <property type="entry name" value="BSH_RND"/>
    <property type="match status" value="1"/>
</dbReference>
<dbReference type="GO" id="GO:1990281">
    <property type="term" value="C:efflux pump complex"/>
    <property type="evidence" value="ECO:0007669"/>
    <property type="project" value="TreeGrafter"/>
</dbReference>
<evidence type="ECO:0000256" key="1">
    <source>
        <dbReference type="ARBA" id="ARBA00009477"/>
    </source>
</evidence>
<accession>A0A4Q7MPT0</accession>
<dbReference type="InterPro" id="IPR058636">
    <property type="entry name" value="Beta-barrel_YknX"/>
</dbReference>
<dbReference type="OrthoDB" id="9809068at2"/>
<feature type="region of interest" description="Disordered" evidence="2">
    <location>
        <begin position="318"/>
        <end position="347"/>
    </location>
</feature>
<gene>
    <name evidence="6" type="ORF">EV199_2589</name>
</gene>
<evidence type="ECO:0000313" key="6">
    <source>
        <dbReference type="EMBL" id="RZS70696.1"/>
    </source>
</evidence>
<proteinExistence type="inferred from homology"/>
<dbReference type="RefSeq" id="WP_130541161.1">
    <property type="nucleotide sequence ID" value="NZ_CP042431.1"/>
</dbReference>
<dbReference type="Gene3D" id="2.40.420.20">
    <property type="match status" value="1"/>
</dbReference>
<dbReference type="SUPFAM" id="SSF111369">
    <property type="entry name" value="HlyD-like secretion proteins"/>
    <property type="match status" value="1"/>
</dbReference>
<sequence>MKKWKWLIILLVLALVAGAVWFWKFRKKEEKLMLETELPQYGTVAISITATGTIQPVDTVSVGTQVSGTIAQVYADFNSAVKKGQLLAQLDKILLQAQVQQFSGSLQQAKSNLVYQQSNYNRQKQLLDVGAISRAEYETALYQLSAAKDNIMSAEAQLKTANRNLQLADIYSPIDGTVLSRNVSAGQTVVSSLNAPTLFVIARDLMRMQVQAAIDEADIGNVKKGQRVTFSVDAYPEDEFEGVVKEIRLQPSISSNVVTYVTIIDAPNDQLKLKPGMTASITVYTKEANDALLVSARAIKFTPDSSLLKDYKIEGKPASHRGVRNRQEPETDTSALRKERPKMDEVSDTTVKAKRAIVWLKNHNVITRRVIQVGLTDDANVQILQGLTTRDTVITGIVQPGTLPAANNEVRSPFMPARRGGGNRSR</sequence>
<dbReference type="InterPro" id="IPR006143">
    <property type="entry name" value="RND_pump_MFP"/>
</dbReference>
<evidence type="ECO:0000259" key="3">
    <source>
        <dbReference type="Pfam" id="PF25876"/>
    </source>
</evidence>
<dbReference type="GO" id="GO:0015562">
    <property type="term" value="F:efflux transmembrane transporter activity"/>
    <property type="evidence" value="ECO:0007669"/>
    <property type="project" value="TreeGrafter"/>
</dbReference>
<dbReference type="InterPro" id="IPR058624">
    <property type="entry name" value="MdtA-like_HH"/>
</dbReference>
<comment type="similarity">
    <text evidence="1">Belongs to the membrane fusion protein (MFP) (TC 8.A.1) family.</text>
</comment>
<evidence type="ECO:0000313" key="7">
    <source>
        <dbReference type="Proteomes" id="UP000293874"/>
    </source>
</evidence>
<name>A0A4Q7MPT0_9BACT</name>
<evidence type="ECO:0000259" key="5">
    <source>
        <dbReference type="Pfam" id="PF25990"/>
    </source>
</evidence>